<dbReference type="AlphaFoldDB" id="A0A0E9UDM2"/>
<reference evidence="2" key="1">
    <citation type="submission" date="2014-11" db="EMBL/GenBank/DDBJ databases">
        <authorList>
            <person name="Amaro Gonzalez C."/>
        </authorList>
    </citation>
    <scope>NUCLEOTIDE SEQUENCE</scope>
</reference>
<proteinExistence type="predicted"/>
<dbReference type="EMBL" id="GBXM01045514">
    <property type="protein sequence ID" value="JAH63063.1"/>
    <property type="molecule type" value="Transcribed_RNA"/>
</dbReference>
<feature type="region of interest" description="Disordered" evidence="1">
    <location>
        <begin position="1"/>
        <end position="21"/>
    </location>
</feature>
<evidence type="ECO:0000256" key="1">
    <source>
        <dbReference type="SAM" id="MobiDB-lite"/>
    </source>
</evidence>
<accession>A0A0E9UDM2</accession>
<name>A0A0E9UDM2_ANGAN</name>
<sequence>MKTVHKIPSIHEKKIKEKIHK</sequence>
<evidence type="ECO:0000313" key="2">
    <source>
        <dbReference type="EMBL" id="JAH63063.1"/>
    </source>
</evidence>
<organism evidence="2">
    <name type="scientific">Anguilla anguilla</name>
    <name type="common">European freshwater eel</name>
    <name type="synonym">Muraena anguilla</name>
    <dbReference type="NCBI Taxonomy" id="7936"/>
    <lineage>
        <taxon>Eukaryota</taxon>
        <taxon>Metazoa</taxon>
        <taxon>Chordata</taxon>
        <taxon>Craniata</taxon>
        <taxon>Vertebrata</taxon>
        <taxon>Euteleostomi</taxon>
        <taxon>Actinopterygii</taxon>
        <taxon>Neopterygii</taxon>
        <taxon>Teleostei</taxon>
        <taxon>Anguilliformes</taxon>
        <taxon>Anguillidae</taxon>
        <taxon>Anguilla</taxon>
    </lineage>
</organism>
<reference evidence="2" key="2">
    <citation type="journal article" date="2015" name="Fish Shellfish Immunol.">
        <title>Early steps in the European eel (Anguilla anguilla)-Vibrio vulnificus interaction in the gills: Role of the RtxA13 toxin.</title>
        <authorList>
            <person name="Callol A."/>
            <person name="Pajuelo D."/>
            <person name="Ebbesson L."/>
            <person name="Teles M."/>
            <person name="MacKenzie S."/>
            <person name="Amaro C."/>
        </authorList>
    </citation>
    <scope>NUCLEOTIDE SEQUENCE</scope>
</reference>
<protein>
    <submittedName>
        <fullName evidence="2">Uncharacterized protein</fullName>
    </submittedName>
</protein>